<dbReference type="Proteomes" id="UP000597762">
    <property type="component" value="Unassembled WGS sequence"/>
</dbReference>
<sequence length="219" mass="25095">MYNFFDFSSNFLSLPPPNHAHDSSLFLSLLHTLSPLLRKTYLSIYLSIYLSLFTIYLSQSLYYVSQSLHYLSIYLSDFPSPSESFKVFSSKFISQDIRTLLLKTSTVSFKLLNNTIFYTFLICTHPIYLFSLSLFQATIPLFPFVCFSLTFPFSPDLHSSLFDTYPHVQNNAIYIITVNHSSIYQCFVHLPYCPHFFLSLSVYASFSSTSGIITAPASI</sequence>
<accession>A0A812DCL2</accession>
<proteinExistence type="predicted"/>
<keyword evidence="1" id="KW-1133">Transmembrane helix</keyword>
<evidence type="ECO:0000256" key="1">
    <source>
        <dbReference type="SAM" id="Phobius"/>
    </source>
</evidence>
<feature type="transmembrane region" description="Helical" evidence="1">
    <location>
        <begin position="111"/>
        <end position="128"/>
    </location>
</feature>
<protein>
    <submittedName>
        <fullName evidence="2">Uncharacterized protein</fullName>
    </submittedName>
</protein>
<organism evidence="2 3">
    <name type="scientific">Acanthosepion pharaonis</name>
    <name type="common">Pharaoh cuttlefish</name>
    <name type="synonym">Sepia pharaonis</name>
    <dbReference type="NCBI Taxonomy" id="158019"/>
    <lineage>
        <taxon>Eukaryota</taxon>
        <taxon>Metazoa</taxon>
        <taxon>Spiralia</taxon>
        <taxon>Lophotrochozoa</taxon>
        <taxon>Mollusca</taxon>
        <taxon>Cephalopoda</taxon>
        <taxon>Coleoidea</taxon>
        <taxon>Decapodiformes</taxon>
        <taxon>Sepiida</taxon>
        <taxon>Sepiina</taxon>
        <taxon>Sepiidae</taxon>
        <taxon>Acanthosepion</taxon>
    </lineage>
</organism>
<gene>
    <name evidence="2" type="ORF">SPHA_51594</name>
</gene>
<evidence type="ECO:0000313" key="2">
    <source>
        <dbReference type="EMBL" id="CAE1296705.1"/>
    </source>
</evidence>
<keyword evidence="1" id="KW-0472">Membrane</keyword>
<keyword evidence="3" id="KW-1185">Reference proteome</keyword>
<name>A0A812DCL2_ACAPH</name>
<comment type="caution">
    <text evidence="2">The sequence shown here is derived from an EMBL/GenBank/DDBJ whole genome shotgun (WGS) entry which is preliminary data.</text>
</comment>
<dbReference type="AlphaFoldDB" id="A0A812DCL2"/>
<evidence type="ECO:0000313" key="3">
    <source>
        <dbReference type="Proteomes" id="UP000597762"/>
    </source>
</evidence>
<keyword evidence="1" id="KW-0812">Transmembrane</keyword>
<dbReference type="EMBL" id="CAHIKZ030003135">
    <property type="protein sequence ID" value="CAE1296705.1"/>
    <property type="molecule type" value="Genomic_DNA"/>
</dbReference>
<reference evidence="2" key="1">
    <citation type="submission" date="2021-01" db="EMBL/GenBank/DDBJ databases">
        <authorList>
            <person name="Li R."/>
            <person name="Bekaert M."/>
        </authorList>
    </citation>
    <scope>NUCLEOTIDE SEQUENCE</scope>
    <source>
        <strain evidence="2">Farmed</strain>
    </source>
</reference>
<feature type="transmembrane region" description="Helical" evidence="1">
    <location>
        <begin position="42"/>
        <end position="64"/>
    </location>
</feature>